<evidence type="ECO:0000313" key="2">
    <source>
        <dbReference type="EMBL" id="GMF28448.1"/>
    </source>
</evidence>
<dbReference type="AlphaFoldDB" id="A0A9W6UA97"/>
<reference evidence="2" key="1">
    <citation type="submission" date="2023-04" db="EMBL/GenBank/DDBJ databases">
        <title>Phytophthora lilii NBRC 32176.</title>
        <authorList>
            <person name="Ichikawa N."/>
            <person name="Sato H."/>
            <person name="Tonouchi N."/>
        </authorList>
    </citation>
    <scope>NUCLEOTIDE SEQUENCE</scope>
    <source>
        <strain evidence="2">NBRC 32176</strain>
    </source>
</reference>
<accession>A0A9W6UA97</accession>
<evidence type="ECO:0000256" key="1">
    <source>
        <dbReference type="SAM" id="MobiDB-lite"/>
    </source>
</evidence>
<protein>
    <submittedName>
        <fullName evidence="2">Unnamed protein product</fullName>
    </submittedName>
</protein>
<proteinExistence type="predicted"/>
<gene>
    <name evidence="2" type="ORF">Plil01_001197900</name>
</gene>
<evidence type="ECO:0000313" key="3">
    <source>
        <dbReference type="Proteomes" id="UP001165083"/>
    </source>
</evidence>
<dbReference type="OrthoDB" id="120838at2759"/>
<keyword evidence="3" id="KW-1185">Reference proteome</keyword>
<feature type="region of interest" description="Disordered" evidence="1">
    <location>
        <begin position="166"/>
        <end position="186"/>
    </location>
</feature>
<organism evidence="2 3">
    <name type="scientific">Phytophthora lilii</name>
    <dbReference type="NCBI Taxonomy" id="2077276"/>
    <lineage>
        <taxon>Eukaryota</taxon>
        <taxon>Sar</taxon>
        <taxon>Stramenopiles</taxon>
        <taxon>Oomycota</taxon>
        <taxon>Peronosporomycetes</taxon>
        <taxon>Peronosporales</taxon>
        <taxon>Peronosporaceae</taxon>
        <taxon>Phytophthora</taxon>
    </lineage>
</organism>
<sequence>MTKDRTLSLSTYSEDTECSNVVYARIDNVPCTDTSVCSVHNDDDGSFHDTEMTACITDREAYLQSAFNDAPYLTIELYPTDCLGKSYNTRSFLADGACHPYAHSHFKVVQVNGSTSVWSADSGCQSNDWYEEWTVLSATELNTEACVSDDTNTWKVYYVEGKSSKCTDTTTSPSATVATSTAEPAATTTAPTADASLLASSPAISRFYSTPATVLLINVALVGVMAS</sequence>
<dbReference type="EMBL" id="BSXW01000714">
    <property type="protein sequence ID" value="GMF28448.1"/>
    <property type="molecule type" value="Genomic_DNA"/>
</dbReference>
<feature type="compositionally biased region" description="Low complexity" evidence="1">
    <location>
        <begin position="167"/>
        <end position="186"/>
    </location>
</feature>
<comment type="caution">
    <text evidence="2">The sequence shown here is derived from an EMBL/GenBank/DDBJ whole genome shotgun (WGS) entry which is preliminary data.</text>
</comment>
<name>A0A9W6UA97_9STRA</name>
<dbReference type="Proteomes" id="UP001165083">
    <property type="component" value="Unassembled WGS sequence"/>
</dbReference>